<sequence length="59" mass="6413">MGHPTLSDLQDQTVRDLLSLARGLREGEFEGGSLGRGGGTELARIESFPSDLSWNHPFT</sequence>
<name>A0A0C3DKS1_9AGAM</name>
<dbReference type="HOGENOM" id="CLU_2962219_0_0_1"/>
<dbReference type="AlphaFoldDB" id="A0A0C3DKS1"/>
<gene>
    <name evidence="1" type="ORF">SCLCIDRAFT_1216216</name>
</gene>
<keyword evidence="2" id="KW-1185">Reference proteome</keyword>
<dbReference type="EMBL" id="KN822054">
    <property type="protein sequence ID" value="KIM61285.1"/>
    <property type="molecule type" value="Genomic_DNA"/>
</dbReference>
<organism evidence="1 2">
    <name type="scientific">Scleroderma citrinum Foug A</name>
    <dbReference type="NCBI Taxonomy" id="1036808"/>
    <lineage>
        <taxon>Eukaryota</taxon>
        <taxon>Fungi</taxon>
        <taxon>Dikarya</taxon>
        <taxon>Basidiomycota</taxon>
        <taxon>Agaricomycotina</taxon>
        <taxon>Agaricomycetes</taxon>
        <taxon>Agaricomycetidae</taxon>
        <taxon>Boletales</taxon>
        <taxon>Sclerodermatineae</taxon>
        <taxon>Sclerodermataceae</taxon>
        <taxon>Scleroderma</taxon>
    </lineage>
</organism>
<dbReference type="InParanoid" id="A0A0C3DKS1"/>
<accession>A0A0C3DKS1</accession>
<evidence type="ECO:0000313" key="1">
    <source>
        <dbReference type="EMBL" id="KIM61285.1"/>
    </source>
</evidence>
<dbReference type="Proteomes" id="UP000053989">
    <property type="component" value="Unassembled WGS sequence"/>
</dbReference>
<proteinExistence type="predicted"/>
<reference evidence="1 2" key="1">
    <citation type="submission" date="2014-04" db="EMBL/GenBank/DDBJ databases">
        <authorList>
            <consortium name="DOE Joint Genome Institute"/>
            <person name="Kuo A."/>
            <person name="Kohler A."/>
            <person name="Nagy L.G."/>
            <person name="Floudas D."/>
            <person name="Copeland A."/>
            <person name="Barry K.W."/>
            <person name="Cichocki N."/>
            <person name="Veneault-Fourrey C."/>
            <person name="LaButti K."/>
            <person name="Lindquist E.A."/>
            <person name="Lipzen A."/>
            <person name="Lundell T."/>
            <person name="Morin E."/>
            <person name="Murat C."/>
            <person name="Sun H."/>
            <person name="Tunlid A."/>
            <person name="Henrissat B."/>
            <person name="Grigoriev I.V."/>
            <person name="Hibbett D.S."/>
            <person name="Martin F."/>
            <person name="Nordberg H.P."/>
            <person name="Cantor M.N."/>
            <person name="Hua S.X."/>
        </authorList>
    </citation>
    <scope>NUCLEOTIDE SEQUENCE [LARGE SCALE GENOMIC DNA]</scope>
    <source>
        <strain evidence="1 2">Foug A</strain>
    </source>
</reference>
<reference evidence="2" key="2">
    <citation type="submission" date="2015-01" db="EMBL/GenBank/DDBJ databases">
        <title>Evolutionary Origins and Diversification of the Mycorrhizal Mutualists.</title>
        <authorList>
            <consortium name="DOE Joint Genome Institute"/>
            <consortium name="Mycorrhizal Genomics Consortium"/>
            <person name="Kohler A."/>
            <person name="Kuo A."/>
            <person name="Nagy L.G."/>
            <person name="Floudas D."/>
            <person name="Copeland A."/>
            <person name="Barry K.W."/>
            <person name="Cichocki N."/>
            <person name="Veneault-Fourrey C."/>
            <person name="LaButti K."/>
            <person name="Lindquist E.A."/>
            <person name="Lipzen A."/>
            <person name="Lundell T."/>
            <person name="Morin E."/>
            <person name="Murat C."/>
            <person name="Riley R."/>
            <person name="Ohm R."/>
            <person name="Sun H."/>
            <person name="Tunlid A."/>
            <person name="Henrissat B."/>
            <person name="Grigoriev I.V."/>
            <person name="Hibbett D.S."/>
            <person name="Martin F."/>
        </authorList>
    </citation>
    <scope>NUCLEOTIDE SEQUENCE [LARGE SCALE GENOMIC DNA]</scope>
    <source>
        <strain evidence="2">Foug A</strain>
    </source>
</reference>
<evidence type="ECO:0000313" key="2">
    <source>
        <dbReference type="Proteomes" id="UP000053989"/>
    </source>
</evidence>
<protein>
    <submittedName>
        <fullName evidence="1">Uncharacterized protein</fullName>
    </submittedName>
</protein>